<keyword evidence="2" id="KW-1185">Reference proteome</keyword>
<organism evidence="1 2">
    <name type="scientific">Helicobacter didelphidarum</name>
    <dbReference type="NCBI Taxonomy" id="2040648"/>
    <lineage>
        <taxon>Bacteria</taxon>
        <taxon>Pseudomonadati</taxon>
        <taxon>Campylobacterota</taxon>
        <taxon>Epsilonproteobacteria</taxon>
        <taxon>Campylobacterales</taxon>
        <taxon>Helicobacteraceae</taxon>
        <taxon>Helicobacter</taxon>
    </lineage>
</organism>
<comment type="caution">
    <text evidence="1">The sequence shown here is derived from an EMBL/GenBank/DDBJ whole genome shotgun (WGS) entry which is preliminary data.</text>
</comment>
<dbReference type="AlphaFoldDB" id="A0A3D8I8I0"/>
<proteinExistence type="predicted"/>
<sequence length="434" mass="51489">MQYFVTIYIHPMDFNIPHAFLGLTHKHPDELDEQGYIDMYKYQVGYYSDKPTLIHVKGKWYEQIYPSIIDSNFQDEGFFGFAPVESAFNHWGKVFENNQYIPKWHDNFQQYTYIDERPSSTFWQQNCCVFEISKEQYEKLLESIKEDVEKTIKRTPSLIQDDSKMTSLETLKENLYYNSSPINKYSYHNCTTWALNKLDSIGIEVYNTKEWIPDAPIGFNVKNTLFTTIQAIHSTFLKFQNIDDNLKSIKGAIAFRDWARKYINHSCLSQVYLEQYNKERGKDSLFLDKEIMQSIFHLGYVYVTLDKILQSRLDKINSKNIKGDFELIYYEQREGQLKILKASNDYKAEPIKEFDLSIPANNCSLNKFYPFIFIPKDEMISRVLYHQYDYGKVSNSYEIAMNEFYTNVIAGIQSDKYWSKSYHKINKHLEKLNV</sequence>
<evidence type="ECO:0000313" key="2">
    <source>
        <dbReference type="Proteomes" id="UP000256379"/>
    </source>
</evidence>
<name>A0A3D8I8I0_9HELI</name>
<dbReference type="Proteomes" id="UP000256379">
    <property type="component" value="Unassembled WGS sequence"/>
</dbReference>
<protein>
    <submittedName>
        <fullName evidence="1">Uncharacterized protein</fullName>
    </submittedName>
</protein>
<evidence type="ECO:0000313" key="1">
    <source>
        <dbReference type="EMBL" id="RDU61417.1"/>
    </source>
</evidence>
<accession>A0A3D8I8I0</accession>
<dbReference type="OrthoDB" id="5326255at2"/>
<dbReference type="EMBL" id="NXLQ01000055">
    <property type="protein sequence ID" value="RDU61417.1"/>
    <property type="molecule type" value="Genomic_DNA"/>
</dbReference>
<gene>
    <name evidence="1" type="ORF">CQA53_10175</name>
</gene>
<dbReference type="RefSeq" id="WP_115543864.1">
    <property type="nucleotide sequence ID" value="NZ_NXLQ01000055.1"/>
</dbReference>
<reference evidence="1 2" key="1">
    <citation type="submission" date="2018-04" db="EMBL/GenBank/DDBJ databases">
        <title>Novel Campyloabacter and Helicobacter Species and Strains.</title>
        <authorList>
            <person name="Mannion A.J."/>
            <person name="Shen Z."/>
            <person name="Fox J.G."/>
        </authorList>
    </citation>
    <scope>NUCLEOTIDE SEQUENCE [LARGE SCALE GENOMIC DNA]</scope>
    <source>
        <strain evidence="1 2">MIT 17-337</strain>
    </source>
</reference>